<keyword evidence="3" id="KW-0175">Coiled coil</keyword>
<dbReference type="PANTHER" id="PTHR44591">
    <property type="entry name" value="STRESS RESPONSE REGULATOR PROTEIN 1"/>
    <property type="match status" value="1"/>
</dbReference>
<dbReference type="GO" id="GO:0000160">
    <property type="term" value="P:phosphorelay signal transduction system"/>
    <property type="evidence" value="ECO:0007669"/>
    <property type="project" value="InterPro"/>
</dbReference>
<dbReference type="Gene3D" id="3.40.50.2300">
    <property type="match status" value="1"/>
</dbReference>
<dbReference type="SUPFAM" id="SSF52172">
    <property type="entry name" value="CheY-like"/>
    <property type="match status" value="1"/>
</dbReference>
<feature type="modified residue" description="4-aspartylphosphate" evidence="2">
    <location>
        <position position="94"/>
    </location>
</feature>
<proteinExistence type="predicted"/>
<feature type="coiled-coil region" evidence="3">
    <location>
        <begin position="1"/>
        <end position="35"/>
    </location>
</feature>
<dbReference type="Proteomes" id="UP000199608">
    <property type="component" value="Unassembled WGS sequence"/>
</dbReference>
<evidence type="ECO:0000259" key="4">
    <source>
        <dbReference type="PROSITE" id="PS50110"/>
    </source>
</evidence>
<sequence length="166" mass="18794">MEDEEKTKKDLISELNALRKEYTQLKASLSKNQESQNFSGTETILIVDDNKQTRETIRAMLEKCGYNIIDADSSLKAIEIFKSCDKPVHLVLADVVMPEINGPEMVKKLLDMQSEIPVVFMSGYAAGDIIHDDVFKVLCSHAPFIEKPFTFDEIGLVIRQQLDRKA</sequence>
<accession>A0A1H2IP24</accession>
<protein>
    <submittedName>
        <fullName evidence="5">Response regulator receiver domain-containing protein</fullName>
    </submittedName>
</protein>
<dbReference type="AlphaFoldDB" id="A0A1H2IP24"/>
<evidence type="ECO:0000256" key="3">
    <source>
        <dbReference type="SAM" id="Coils"/>
    </source>
</evidence>
<feature type="domain" description="Response regulatory" evidence="4">
    <location>
        <begin position="43"/>
        <end position="162"/>
    </location>
</feature>
<evidence type="ECO:0000256" key="1">
    <source>
        <dbReference type="ARBA" id="ARBA00022553"/>
    </source>
</evidence>
<dbReference type="RefSeq" id="WP_092235722.1">
    <property type="nucleotide sequence ID" value="NZ_FNLL01000009.1"/>
</dbReference>
<dbReference type="InterPro" id="IPR001789">
    <property type="entry name" value="Sig_transdc_resp-reg_receiver"/>
</dbReference>
<keyword evidence="6" id="KW-1185">Reference proteome</keyword>
<dbReference type="Pfam" id="PF00072">
    <property type="entry name" value="Response_reg"/>
    <property type="match status" value="1"/>
</dbReference>
<name>A0A1H2IP24_9BACT</name>
<dbReference type="SMART" id="SM00448">
    <property type="entry name" value="REC"/>
    <property type="match status" value="1"/>
</dbReference>
<dbReference type="CDD" id="cd00156">
    <property type="entry name" value="REC"/>
    <property type="match status" value="1"/>
</dbReference>
<evidence type="ECO:0000313" key="6">
    <source>
        <dbReference type="Proteomes" id="UP000199608"/>
    </source>
</evidence>
<dbReference type="InterPro" id="IPR011006">
    <property type="entry name" value="CheY-like_superfamily"/>
</dbReference>
<gene>
    <name evidence="5" type="ORF">SAMN04487931_10940</name>
</gene>
<evidence type="ECO:0000313" key="5">
    <source>
        <dbReference type="EMBL" id="SDU45646.1"/>
    </source>
</evidence>
<dbReference type="PROSITE" id="PS50110">
    <property type="entry name" value="RESPONSE_REGULATORY"/>
    <property type="match status" value="1"/>
</dbReference>
<dbReference type="InterPro" id="IPR050595">
    <property type="entry name" value="Bact_response_regulator"/>
</dbReference>
<dbReference type="PANTHER" id="PTHR44591:SF3">
    <property type="entry name" value="RESPONSE REGULATORY DOMAIN-CONTAINING PROTEIN"/>
    <property type="match status" value="1"/>
</dbReference>
<evidence type="ECO:0000256" key="2">
    <source>
        <dbReference type="PROSITE-ProRule" id="PRU00169"/>
    </source>
</evidence>
<keyword evidence="1 2" id="KW-0597">Phosphoprotein</keyword>
<dbReference type="EMBL" id="FNLL01000009">
    <property type="protein sequence ID" value="SDU45646.1"/>
    <property type="molecule type" value="Genomic_DNA"/>
</dbReference>
<reference evidence="6" key="1">
    <citation type="submission" date="2016-10" db="EMBL/GenBank/DDBJ databases">
        <authorList>
            <person name="Varghese N."/>
            <person name="Submissions S."/>
        </authorList>
    </citation>
    <scope>NUCLEOTIDE SEQUENCE [LARGE SCALE GENOMIC DNA]</scope>
    <source>
        <strain evidence="6">DSM 3384</strain>
    </source>
</reference>
<organism evidence="5 6">
    <name type="scientific">Desulfobacula phenolica</name>
    <dbReference type="NCBI Taxonomy" id="90732"/>
    <lineage>
        <taxon>Bacteria</taxon>
        <taxon>Pseudomonadati</taxon>
        <taxon>Thermodesulfobacteriota</taxon>
        <taxon>Desulfobacteria</taxon>
        <taxon>Desulfobacterales</taxon>
        <taxon>Desulfobacteraceae</taxon>
        <taxon>Desulfobacula</taxon>
    </lineage>
</organism>